<keyword evidence="2" id="KW-0812">Transmembrane</keyword>
<feature type="region of interest" description="Disordered" evidence="1">
    <location>
        <begin position="41"/>
        <end position="75"/>
    </location>
</feature>
<sequence length="75" mass="7952">MGPGPAVILAHQGGWDEALFVVVPMAVLLGLLALAQRRAVAEHDAEVEAEHEAEAEARHEAEVDHPTARPPEQGS</sequence>
<dbReference type="EMBL" id="CADCSY010000005">
    <property type="protein sequence ID" value="CAA9210422.1"/>
    <property type="molecule type" value="Genomic_DNA"/>
</dbReference>
<name>A0A6J4GZL6_9ACTN</name>
<proteinExistence type="predicted"/>
<gene>
    <name evidence="3" type="ORF">AVDCRST_MAG20-177</name>
</gene>
<feature type="compositionally biased region" description="Basic and acidic residues" evidence="1">
    <location>
        <begin position="41"/>
        <end position="67"/>
    </location>
</feature>
<evidence type="ECO:0000313" key="3">
    <source>
        <dbReference type="EMBL" id="CAA9210422.1"/>
    </source>
</evidence>
<evidence type="ECO:0000256" key="1">
    <source>
        <dbReference type="SAM" id="MobiDB-lite"/>
    </source>
</evidence>
<protein>
    <submittedName>
        <fullName evidence="3">Uncharacterized protein</fullName>
    </submittedName>
</protein>
<dbReference type="AlphaFoldDB" id="A0A6J4GZL6"/>
<feature type="transmembrane region" description="Helical" evidence="2">
    <location>
        <begin position="18"/>
        <end position="35"/>
    </location>
</feature>
<reference evidence="3" key="1">
    <citation type="submission" date="2020-02" db="EMBL/GenBank/DDBJ databases">
        <authorList>
            <person name="Meier V. D."/>
        </authorList>
    </citation>
    <scope>NUCLEOTIDE SEQUENCE</scope>
    <source>
        <strain evidence="3">AVDCRST_MAG20</strain>
    </source>
</reference>
<accession>A0A6J4GZL6</accession>
<organism evidence="3">
    <name type="scientific">uncultured Acidimicrobiales bacterium</name>
    <dbReference type="NCBI Taxonomy" id="310071"/>
    <lineage>
        <taxon>Bacteria</taxon>
        <taxon>Bacillati</taxon>
        <taxon>Actinomycetota</taxon>
        <taxon>Acidimicrobiia</taxon>
        <taxon>Acidimicrobiales</taxon>
        <taxon>environmental samples</taxon>
    </lineage>
</organism>
<keyword evidence="2" id="KW-1133">Transmembrane helix</keyword>
<keyword evidence="2" id="KW-0472">Membrane</keyword>
<evidence type="ECO:0000256" key="2">
    <source>
        <dbReference type="SAM" id="Phobius"/>
    </source>
</evidence>